<organism evidence="1 2">
    <name type="scientific">Hymenobacter citatus</name>
    <dbReference type="NCBI Taxonomy" id="2763506"/>
    <lineage>
        <taxon>Bacteria</taxon>
        <taxon>Pseudomonadati</taxon>
        <taxon>Bacteroidota</taxon>
        <taxon>Cytophagia</taxon>
        <taxon>Cytophagales</taxon>
        <taxon>Hymenobacteraceae</taxon>
        <taxon>Hymenobacter</taxon>
    </lineage>
</organism>
<proteinExistence type="predicted"/>
<dbReference type="Proteomes" id="UP000622017">
    <property type="component" value="Unassembled WGS sequence"/>
</dbReference>
<dbReference type="SUPFAM" id="SSF48452">
    <property type="entry name" value="TPR-like"/>
    <property type="match status" value="1"/>
</dbReference>
<dbReference type="PROSITE" id="PS51257">
    <property type="entry name" value="PROKAR_LIPOPROTEIN"/>
    <property type="match status" value="1"/>
</dbReference>
<keyword evidence="1" id="KW-0449">Lipoprotein</keyword>
<dbReference type="InterPro" id="IPR041662">
    <property type="entry name" value="SusD-like_2"/>
</dbReference>
<protein>
    <submittedName>
        <fullName evidence="1">SusD/RagB family nutrient-binding outer membrane lipoprotein</fullName>
    </submittedName>
</protein>
<dbReference type="RefSeq" id="WP_187320845.1">
    <property type="nucleotide sequence ID" value="NZ_JACSCY010000016.1"/>
</dbReference>
<sequence length="535" mass="57993">MKKPFLFIALTAALWSTSCSEDRFDDVNTNPNAASANNLNPNYLLTDGQLGYANTGYAQLLYQAPAIQALASTFNYYGNGDKYVNAGGFGGYQALTFNNCYTALSRLEQAIRVANTQSPERFANVIAVSNIMKVMIFQRLTDTYGDIPFSEALKAADGITAPAYDKQENIYPALLTQLESAINSLDASAPLATGDLLYGGDVAKWKKLGYSLMVRVAMRMTKVNPTLARTWTEKAVAGGTMTSTDDNAIAQTDASQGDIQNATSGALLTTDDFREVKWSKTLIDYLRTNDDPRLGVIAEVPQAGADNNANQGLTGNTDPAAQLGLPNGYDLAGGAFDIRKRTDYPGPTGTGEDIAPLGKYSRPRVNVYIKRNAPNFLLTYAETELLLAEAATRGWNVGATAAMHYANGLRSAMESLTQMDAAATIPGATITAYVTAHPLNTTSTMAAYQQINNQYWLETSTTFNFIEGWFNWRRSGYPMLTPVNYPGNVTNGTIPRRLPYPAAEISNNPAGYRSGVASLNGGDLLTSRVWWDRPQ</sequence>
<evidence type="ECO:0000313" key="2">
    <source>
        <dbReference type="Proteomes" id="UP000622017"/>
    </source>
</evidence>
<accession>A0ABR7MNF5</accession>
<name>A0ABR7MNF5_9BACT</name>
<keyword evidence="2" id="KW-1185">Reference proteome</keyword>
<dbReference type="InterPro" id="IPR011990">
    <property type="entry name" value="TPR-like_helical_dom_sf"/>
</dbReference>
<reference evidence="1 2" key="1">
    <citation type="submission" date="2020-08" db="EMBL/GenBank/DDBJ databases">
        <title>Hymenobacter sp.</title>
        <authorList>
            <person name="Kim M.K."/>
        </authorList>
    </citation>
    <scope>NUCLEOTIDE SEQUENCE [LARGE SCALE GENOMIC DNA]</scope>
    <source>
        <strain evidence="1 2">BT507</strain>
    </source>
</reference>
<gene>
    <name evidence="1" type="ORF">H8B15_16970</name>
</gene>
<dbReference type="EMBL" id="JACSCY010000016">
    <property type="protein sequence ID" value="MBC6612617.1"/>
    <property type="molecule type" value="Genomic_DNA"/>
</dbReference>
<evidence type="ECO:0000313" key="1">
    <source>
        <dbReference type="EMBL" id="MBC6612617.1"/>
    </source>
</evidence>
<dbReference type="Gene3D" id="1.25.40.390">
    <property type="match status" value="1"/>
</dbReference>
<comment type="caution">
    <text evidence="1">The sequence shown here is derived from an EMBL/GenBank/DDBJ whole genome shotgun (WGS) entry which is preliminary data.</text>
</comment>
<dbReference type="Pfam" id="PF12771">
    <property type="entry name" value="SusD-like_2"/>
    <property type="match status" value="1"/>
</dbReference>